<reference evidence="1 2" key="1">
    <citation type="submission" date="2018-07" db="EMBL/GenBank/DDBJ databases">
        <title>Comparative genomics of the Candidatus Parilichlamydiaceae reveals evidence of convergent evolution and genome reduction in the phylum Chlamydiae.</title>
        <authorList>
            <person name="Taylor-Brown A."/>
            <person name="Polkinghorne A."/>
        </authorList>
    </citation>
    <scope>NUCLEOTIDE SEQUENCE [LARGE SCALE GENOMIC DNA]</scope>
    <source>
        <strain evidence="1 2">Hat2</strain>
    </source>
</reference>
<name>A0A369KC59_9BACT</name>
<sequence>MGFYTIRVFWQLLVSGSFCLEKTCLALQRPLECGSGR</sequence>
<dbReference type="AlphaFoldDB" id="A0A369KC59"/>
<organism evidence="1 2">
    <name type="scientific">Candidatus Similichlamydia laticola</name>
    <dbReference type="NCBI Taxonomy" id="2170265"/>
    <lineage>
        <taxon>Bacteria</taxon>
        <taxon>Pseudomonadati</taxon>
        <taxon>Chlamydiota</taxon>
        <taxon>Chlamydiia</taxon>
        <taxon>Parachlamydiales</taxon>
        <taxon>Candidatus Parilichlamydiaceae</taxon>
        <taxon>Candidatus Similichlamydia</taxon>
    </lineage>
</organism>
<evidence type="ECO:0000313" key="1">
    <source>
        <dbReference type="EMBL" id="RDB31182.1"/>
    </source>
</evidence>
<keyword evidence="2" id="KW-1185">Reference proteome</keyword>
<gene>
    <name evidence="1" type="ORF">HAT2_00662</name>
</gene>
<comment type="caution">
    <text evidence="1">The sequence shown here is derived from an EMBL/GenBank/DDBJ whole genome shotgun (WGS) entry which is preliminary data.</text>
</comment>
<protein>
    <submittedName>
        <fullName evidence="1">Uncharacterized protein</fullName>
    </submittedName>
</protein>
<proteinExistence type="predicted"/>
<dbReference type="EMBL" id="QQBG01000026">
    <property type="protein sequence ID" value="RDB31182.1"/>
    <property type="molecule type" value="Genomic_DNA"/>
</dbReference>
<dbReference type="Proteomes" id="UP000253816">
    <property type="component" value="Unassembled WGS sequence"/>
</dbReference>
<evidence type="ECO:0000313" key="2">
    <source>
        <dbReference type="Proteomes" id="UP000253816"/>
    </source>
</evidence>
<accession>A0A369KC59</accession>